<reference evidence="5 6" key="1">
    <citation type="journal article" date="2019" name="Int. J. Syst. Evol. Microbiol.">
        <title>The Global Catalogue of Microorganisms (GCM) 10K type strain sequencing project: providing services to taxonomists for standard genome sequencing and annotation.</title>
        <authorList>
            <consortium name="The Broad Institute Genomics Platform"/>
            <consortium name="The Broad Institute Genome Sequencing Center for Infectious Disease"/>
            <person name="Wu L."/>
            <person name="Ma J."/>
        </authorList>
    </citation>
    <scope>NUCLEOTIDE SEQUENCE [LARGE SCALE GENOMIC DNA]</scope>
    <source>
        <strain evidence="5 6">DSM 29988</strain>
    </source>
</reference>
<dbReference type="CDD" id="cd02947">
    <property type="entry name" value="TRX_family"/>
    <property type="match status" value="1"/>
</dbReference>
<dbReference type="PROSITE" id="PS00194">
    <property type="entry name" value="THIOREDOXIN_1"/>
    <property type="match status" value="1"/>
</dbReference>
<keyword evidence="3" id="KW-1015">Disulfide bond</keyword>
<dbReference type="PANTHER" id="PTHR45663">
    <property type="entry name" value="GEO12009P1"/>
    <property type="match status" value="1"/>
</dbReference>
<dbReference type="Proteomes" id="UP001596481">
    <property type="component" value="Unassembled WGS sequence"/>
</dbReference>
<evidence type="ECO:0000259" key="4">
    <source>
        <dbReference type="PROSITE" id="PS51352"/>
    </source>
</evidence>
<proteinExistence type="predicted"/>
<dbReference type="PANTHER" id="PTHR45663:SF11">
    <property type="entry name" value="GEO12009P1"/>
    <property type="match status" value="1"/>
</dbReference>
<evidence type="ECO:0000256" key="3">
    <source>
        <dbReference type="ARBA" id="ARBA00023157"/>
    </source>
</evidence>
<name>A0ABD5ZG97_9EURY</name>
<gene>
    <name evidence="5" type="ORF">ACFQJC_11865</name>
</gene>
<dbReference type="InterPro" id="IPR013766">
    <property type="entry name" value="Thioredoxin_domain"/>
</dbReference>
<organism evidence="5 6">
    <name type="scientific">Haloferax namakaokahaiae</name>
    <dbReference type="NCBI Taxonomy" id="1748331"/>
    <lineage>
        <taxon>Archaea</taxon>
        <taxon>Methanobacteriati</taxon>
        <taxon>Methanobacteriota</taxon>
        <taxon>Stenosarchaea group</taxon>
        <taxon>Halobacteria</taxon>
        <taxon>Halobacteriales</taxon>
        <taxon>Haloferacaceae</taxon>
        <taxon>Haloferax</taxon>
    </lineage>
</organism>
<dbReference type="SUPFAM" id="SSF52833">
    <property type="entry name" value="Thioredoxin-like"/>
    <property type="match status" value="1"/>
</dbReference>
<dbReference type="InterPro" id="IPR036249">
    <property type="entry name" value="Thioredoxin-like_sf"/>
</dbReference>
<comment type="caution">
    <text evidence="5">The sequence shown here is derived from an EMBL/GenBank/DDBJ whole genome shotgun (WGS) entry which is preliminary data.</text>
</comment>
<keyword evidence="6" id="KW-1185">Reference proteome</keyword>
<sequence>MAAAHTDPETALDTLIEAGAVDESDSGELTVTDDFQKVLALYHDIYGAVSNEEFYSTVGDIFNMPPDEAEVEVDKRGITREDVIAYLAAKSFLDIPVEQELLSVMASIIVELEPASSVPEGLFELRDSTFESFLEVNDEVVVTVWKRFCEPCDAMKAELDEIQARIPSAVAVAGVDGEAADDFCRTFDITSAPTVACFRDGTLVEKQSGLMSPDEVEEFVARVF</sequence>
<evidence type="ECO:0000313" key="6">
    <source>
        <dbReference type="Proteomes" id="UP001596481"/>
    </source>
</evidence>
<evidence type="ECO:0000313" key="5">
    <source>
        <dbReference type="EMBL" id="MFC7204213.1"/>
    </source>
</evidence>
<dbReference type="EMBL" id="JBHTAA010000005">
    <property type="protein sequence ID" value="MFC7204213.1"/>
    <property type="molecule type" value="Genomic_DNA"/>
</dbReference>
<evidence type="ECO:0000256" key="2">
    <source>
        <dbReference type="ARBA" id="ARBA00022982"/>
    </source>
</evidence>
<dbReference type="Gene3D" id="3.40.30.10">
    <property type="entry name" value="Glutaredoxin"/>
    <property type="match status" value="1"/>
</dbReference>
<keyword evidence="1" id="KW-0813">Transport</keyword>
<evidence type="ECO:0000256" key="1">
    <source>
        <dbReference type="ARBA" id="ARBA00022448"/>
    </source>
</evidence>
<dbReference type="InterPro" id="IPR017937">
    <property type="entry name" value="Thioredoxin_CS"/>
</dbReference>
<dbReference type="RefSeq" id="WP_390223719.1">
    <property type="nucleotide sequence ID" value="NZ_JBHTAA010000005.1"/>
</dbReference>
<protein>
    <submittedName>
        <fullName evidence="5">Thioredoxin family protein</fullName>
    </submittedName>
</protein>
<feature type="domain" description="Thioredoxin" evidence="4">
    <location>
        <begin position="112"/>
        <end position="224"/>
    </location>
</feature>
<dbReference type="Pfam" id="PF00085">
    <property type="entry name" value="Thioredoxin"/>
    <property type="match status" value="1"/>
</dbReference>
<dbReference type="PROSITE" id="PS51352">
    <property type="entry name" value="THIOREDOXIN_2"/>
    <property type="match status" value="1"/>
</dbReference>
<accession>A0ABD5ZG97</accession>
<keyword evidence="2" id="KW-0249">Electron transport</keyword>
<dbReference type="AlphaFoldDB" id="A0ABD5ZG97"/>